<evidence type="ECO:0000313" key="9">
    <source>
        <dbReference type="EMBL" id="KAE8164086.1"/>
    </source>
</evidence>
<dbReference type="InterPro" id="IPR049326">
    <property type="entry name" value="Rhodopsin_dom_fungi"/>
</dbReference>
<feature type="transmembrane region" description="Helical" evidence="7">
    <location>
        <begin position="66"/>
        <end position="87"/>
    </location>
</feature>
<feature type="transmembrane region" description="Helical" evidence="7">
    <location>
        <begin position="107"/>
        <end position="129"/>
    </location>
</feature>
<dbReference type="InterPro" id="IPR052337">
    <property type="entry name" value="SAT4-like"/>
</dbReference>
<evidence type="ECO:0000313" key="10">
    <source>
        <dbReference type="Proteomes" id="UP000326950"/>
    </source>
</evidence>
<proteinExistence type="inferred from homology"/>
<dbReference type="PANTHER" id="PTHR33048">
    <property type="entry name" value="PTH11-LIKE INTEGRAL MEMBRANE PROTEIN (AFU_ORTHOLOGUE AFUA_5G11245)"/>
    <property type="match status" value="1"/>
</dbReference>
<feature type="transmembrane region" description="Helical" evidence="7">
    <location>
        <begin position="185"/>
        <end position="211"/>
    </location>
</feature>
<accession>A0A5N6UZJ8</accession>
<organism evidence="9 10">
    <name type="scientific">Aspergillus tamarii</name>
    <dbReference type="NCBI Taxonomy" id="41984"/>
    <lineage>
        <taxon>Eukaryota</taxon>
        <taxon>Fungi</taxon>
        <taxon>Dikarya</taxon>
        <taxon>Ascomycota</taxon>
        <taxon>Pezizomycotina</taxon>
        <taxon>Eurotiomycetes</taxon>
        <taxon>Eurotiomycetidae</taxon>
        <taxon>Eurotiales</taxon>
        <taxon>Aspergillaceae</taxon>
        <taxon>Aspergillus</taxon>
        <taxon>Aspergillus subgen. Circumdati</taxon>
    </lineage>
</organism>
<reference evidence="9 10" key="1">
    <citation type="submission" date="2019-04" db="EMBL/GenBank/DDBJ databases">
        <title>Friends and foes A comparative genomics study of 23 Aspergillus species from section Flavi.</title>
        <authorList>
            <consortium name="DOE Joint Genome Institute"/>
            <person name="Kjaerbolling I."/>
            <person name="Vesth T."/>
            <person name="Frisvad J.C."/>
            <person name="Nybo J.L."/>
            <person name="Theobald S."/>
            <person name="Kildgaard S."/>
            <person name="Isbrandt T."/>
            <person name="Kuo A."/>
            <person name="Sato A."/>
            <person name="Lyhne E.K."/>
            <person name="Kogle M.E."/>
            <person name="Wiebenga A."/>
            <person name="Kun R.S."/>
            <person name="Lubbers R.J."/>
            <person name="Makela M.R."/>
            <person name="Barry K."/>
            <person name="Chovatia M."/>
            <person name="Clum A."/>
            <person name="Daum C."/>
            <person name="Haridas S."/>
            <person name="He G."/>
            <person name="LaButti K."/>
            <person name="Lipzen A."/>
            <person name="Mondo S."/>
            <person name="Riley R."/>
            <person name="Salamov A."/>
            <person name="Simmons B.A."/>
            <person name="Magnuson J.K."/>
            <person name="Henrissat B."/>
            <person name="Mortensen U.H."/>
            <person name="Larsen T.O."/>
            <person name="Devries R.P."/>
            <person name="Grigoriev I.V."/>
            <person name="Machida M."/>
            <person name="Baker S.E."/>
            <person name="Andersen M.R."/>
        </authorList>
    </citation>
    <scope>NUCLEOTIDE SEQUENCE [LARGE SCALE GENOMIC DNA]</scope>
    <source>
        <strain evidence="9 10">CBS 117626</strain>
    </source>
</reference>
<feature type="transmembrane region" description="Helical" evidence="7">
    <location>
        <begin position="141"/>
        <end position="165"/>
    </location>
</feature>
<keyword evidence="4 7" id="KW-0472">Membrane</keyword>
<feature type="domain" description="Rhodopsin" evidence="8">
    <location>
        <begin position="46"/>
        <end position="285"/>
    </location>
</feature>
<dbReference type="PANTHER" id="PTHR33048:SF124">
    <property type="entry name" value="INTEGRAL MEMBRANE PROTEIN"/>
    <property type="match status" value="1"/>
</dbReference>
<evidence type="ECO:0000256" key="5">
    <source>
        <dbReference type="ARBA" id="ARBA00038359"/>
    </source>
</evidence>
<evidence type="ECO:0000256" key="4">
    <source>
        <dbReference type="ARBA" id="ARBA00023136"/>
    </source>
</evidence>
<evidence type="ECO:0000256" key="2">
    <source>
        <dbReference type="ARBA" id="ARBA00022692"/>
    </source>
</evidence>
<comment type="similarity">
    <text evidence="5">Belongs to the SAT4 family.</text>
</comment>
<evidence type="ECO:0000256" key="7">
    <source>
        <dbReference type="SAM" id="Phobius"/>
    </source>
</evidence>
<name>A0A5N6UZJ8_ASPTM</name>
<dbReference type="AlphaFoldDB" id="A0A5N6UZJ8"/>
<feature type="region of interest" description="Disordered" evidence="6">
    <location>
        <begin position="351"/>
        <end position="375"/>
    </location>
</feature>
<dbReference type="Pfam" id="PF20684">
    <property type="entry name" value="Fung_rhodopsin"/>
    <property type="match status" value="1"/>
</dbReference>
<sequence length="375" mass="41276">MGSMTGVMPPPPGVTPDFDYSNPKNFKKEMIIFGIGLFLSTILLAMRVFTRAVLLSKFGWDDVSIIIAWVLSLATQIACLLSCVYGGAGIHMWNVTPAMFDVYQKTILAAAVIYLPALAFAKVGLIILYHRIINKQRGYKWALHIISGIICAYSIAISLALIFACNPIQRSWDSSITRGSCIDRAGLYIATAVTNIVSDLALILVPVPLVLGLQMPRIQKVGLLGMFIVGCGTFITSILRLTTLIPTLTATDVTYAIAEAQLWIYVEANLIIICPCLPFLRQFLRAYSPAWIGEGSSRGRRYVGYYGSATTPRSRRKQGLTLLQDDIALAESTTSTHSHAHIVKEVQWQVTEERRDVESPPNLGVSHEPHAPHEL</sequence>
<keyword evidence="3 7" id="KW-1133">Transmembrane helix</keyword>
<feature type="transmembrane region" description="Helical" evidence="7">
    <location>
        <begin position="223"/>
        <end position="242"/>
    </location>
</feature>
<dbReference type="GO" id="GO:0016020">
    <property type="term" value="C:membrane"/>
    <property type="evidence" value="ECO:0007669"/>
    <property type="project" value="UniProtKB-SubCell"/>
</dbReference>
<gene>
    <name evidence="9" type="ORF">BDV40DRAFT_261317</name>
</gene>
<evidence type="ECO:0000256" key="3">
    <source>
        <dbReference type="ARBA" id="ARBA00022989"/>
    </source>
</evidence>
<keyword evidence="2 7" id="KW-0812">Transmembrane</keyword>
<feature type="transmembrane region" description="Helical" evidence="7">
    <location>
        <begin position="30"/>
        <end position="54"/>
    </location>
</feature>
<dbReference type="Proteomes" id="UP000326950">
    <property type="component" value="Unassembled WGS sequence"/>
</dbReference>
<comment type="subcellular location">
    <subcellularLocation>
        <location evidence="1">Membrane</location>
        <topology evidence="1">Multi-pass membrane protein</topology>
    </subcellularLocation>
</comment>
<keyword evidence="10" id="KW-1185">Reference proteome</keyword>
<evidence type="ECO:0000256" key="6">
    <source>
        <dbReference type="SAM" id="MobiDB-lite"/>
    </source>
</evidence>
<dbReference type="OrthoDB" id="5342292at2759"/>
<evidence type="ECO:0000256" key="1">
    <source>
        <dbReference type="ARBA" id="ARBA00004141"/>
    </source>
</evidence>
<dbReference type="EMBL" id="ML738611">
    <property type="protein sequence ID" value="KAE8164086.1"/>
    <property type="molecule type" value="Genomic_DNA"/>
</dbReference>
<protein>
    <recommendedName>
        <fullName evidence="8">Rhodopsin domain-containing protein</fullName>
    </recommendedName>
</protein>
<evidence type="ECO:0000259" key="8">
    <source>
        <dbReference type="Pfam" id="PF20684"/>
    </source>
</evidence>